<dbReference type="RefSeq" id="WP_148106308.1">
    <property type="nucleotide sequence ID" value="NZ_RWKW01000066.1"/>
</dbReference>
<dbReference type="Proteomes" id="UP000278398">
    <property type="component" value="Unassembled WGS sequence"/>
</dbReference>
<dbReference type="GO" id="GO:0000270">
    <property type="term" value="P:peptidoglycan metabolic process"/>
    <property type="evidence" value="ECO:0007669"/>
    <property type="project" value="InterPro"/>
</dbReference>
<name>A0A3S0A5D7_9HYPH</name>
<protein>
    <submittedName>
        <fullName evidence="5">Lytic transglycosylase domain-containing protein</fullName>
    </submittedName>
</protein>
<comment type="similarity">
    <text evidence="1">Belongs to the transglycosylase Slt family.</text>
</comment>
<comment type="caution">
    <text evidence="5">The sequence shown here is derived from an EMBL/GenBank/DDBJ whole genome shotgun (WGS) entry which is preliminary data.</text>
</comment>
<dbReference type="InterPro" id="IPR000189">
    <property type="entry name" value="Transglyc_AS"/>
</dbReference>
<dbReference type="PROSITE" id="PS00922">
    <property type="entry name" value="TRANSGLYCOSYLASE"/>
    <property type="match status" value="1"/>
</dbReference>
<reference evidence="5 6" key="1">
    <citation type="submission" date="2018-12" db="EMBL/GenBank/DDBJ databases">
        <title>Mesorhizobium carbonis sp. nov., isolated from coal mine water.</title>
        <authorList>
            <person name="Xin W."/>
            <person name="Xu Z."/>
            <person name="Xiang F."/>
            <person name="Zhang J."/>
            <person name="Xi L."/>
            <person name="Liu J."/>
        </authorList>
    </citation>
    <scope>NUCLEOTIDE SEQUENCE [LARGE SCALE GENOMIC DNA]</scope>
    <source>
        <strain evidence="5 6">B2.3</strain>
    </source>
</reference>
<feature type="non-terminal residue" evidence="5">
    <location>
        <position position="1"/>
    </location>
</feature>
<dbReference type="PANTHER" id="PTHR37423">
    <property type="entry name" value="SOLUBLE LYTIC MUREIN TRANSGLYCOSYLASE-RELATED"/>
    <property type="match status" value="1"/>
</dbReference>
<keyword evidence="3" id="KW-0732">Signal</keyword>
<evidence type="ECO:0000313" key="6">
    <source>
        <dbReference type="Proteomes" id="UP000278398"/>
    </source>
</evidence>
<dbReference type="GO" id="GO:0008933">
    <property type="term" value="F:peptidoglycan lytic transglycosylase activity"/>
    <property type="evidence" value="ECO:0007669"/>
    <property type="project" value="InterPro"/>
</dbReference>
<accession>A0A3S0A5D7</accession>
<dbReference type="Gene3D" id="1.10.530.10">
    <property type="match status" value="1"/>
</dbReference>
<dbReference type="Pfam" id="PF01464">
    <property type="entry name" value="SLT"/>
    <property type="match status" value="1"/>
</dbReference>
<organism evidence="5 6">
    <name type="scientific">Aquibium carbonis</name>
    <dbReference type="NCBI Taxonomy" id="2495581"/>
    <lineage>
        <taxon>Bacteria</taxon>
        <taxon>Pseudomonadati</taxon>
        <taxon>Pseudomonadota</taxon>
        <taxon>Alphaproteobacteria</taxon>
        <taxon>Hyphomicrobiales</taxon>
        <taxon>Phyllobacteriaceae</taxon>
        <taxon>Aquibium</taxon>
    </lineage>
</organism>
<dbReference type="GO" id="GO:0004553">
    <property type="term" value="F:hydrolase activity, hydrolyzing O-glycosyl compounds"/>
    <property type="evidence" value="ECO:0007669"/>
    <property type="project" value="InterPro"/>
</dbReference>
<dbReference type="EMBL" id="RWKW01000066">
    <property type="protein sequence ID" value="RST85111.1"/>
    <property type="molecule type" value="Genomic_DNA"/>
</dbReference>
<dbReference type="InterPro" id="IPR008939">
    <property type="entry name" value="Lytic_TGlycosylase_superhlx_U"/>
</dbReference>
<evidence type="ECO:0000313" key="5">
    <source>
        <dbReference type="EMBL" id="RST85111.1"/>
    </source>
</evidence>
<feature type="domain" description="Transglycosylase SLT" evidence="4">
    <location>
        <begin position="487"/>
        <end position="594"/>
    </location>
</feature>
<dbReference type="InterPro" id="IPR023346">
    <property type="entry name" value="Lysozyme-like_dom_sf"/>
</dbReference>
<dbReference type="AlphaFoldDB" id="A0A3S0A5D7"/>
<dbReference type="InterPro" id="IPR008258">
    <property type="entry name" value="Transglycosylase_SLT_dom_1"/>
</dbReference>
<evidence type="ECO:0000259" key="4">
    <source>
        <dbReference type="Pfam" id="PF01464"/>
    </source>
</evidence>
<dbReference type="GO" id="GO:0042597">
    <property type="term" value="C:periplasmic space"/>
    <property type="evidence" value="ECO:0007669"/>
    <property type="project" value="InterPro"/>
</dbReference>
<dbReference type="SUPFAM" id="SSF53955">
    <property type="entry name" value="Lysozyme-like"/>
    <property type="match status" value="1"/>
</dbReference>
<dbReference type="PANTHER" id="PTHR37423:SF2">
    <property type="entry name" value="MEMBRANE-BOUND LYTIC MUREIN TRANSGLYCOSYLASE C"/>
    <property type="match status" value="1"/>
</dbReference>
<evidence type="ECO:0000256" key="3">
    <source>
        <dbReference type="ARBA" id="ARBA00022729"/>
    </source>
</evidence>
<proteinExistence type="inferred from homology"/>
<sequence length="646" mass="69259">SPRPDPAAVTGSIAIEPPAIGMTADPLRTGLEALGATRIAAAQAIRDSLPEGSLDRAILTWALASGGFSTIDADEIEAAALELQGWPGLDAIERNRERARLRALTEPQAIVDAFADRPPNTLEGTLQLARAHRLLGDEARAVAVLAPTWRSARLDSATEARLIAEFGSMLPVHEHRIRMERMLHAERTQSALRLAPLVGAEALARAWSAVNGGERSAGALLDAVPEEERGSAYLFAKARWLRRDGKFVEAAEAMLSVPRDAQDVADPDAWWVERRVLSREMLDIDRPDLAYAIAAAHTAESPAMAADAEFHAGWYALSFLDQPETALTHFRRIAELTSGAISQSRAFYWMGRAMEAGAPGDAGLAYEEAAVFGAAFYGQLAAARLGRQAIPVSVPTPTAYERFAFTRRPAVAAIRRLEAAGHAGRAEQLYRGLAAELTNPREIALLAGMAEQRGDHTLALRVGKIAAARGIDIGALAHPVGAIPADAQISGAGEALAYAIARQESEFNASAVSGAGARGLLQLLPGTARDMARGAGLAYSPARLTTDAAYNATLGAAFLADQLGRFDGSYVLTFAGYNAGPGRARDWMKRYGDPRGAEIDAVVDWIERIPFTETRNYVQRVMENYQVYKMRLTGTTEIARDLVAGR</sequence>
<dbReference type="SUPFAM" id="SSF48435">
    <property type="entry name" value="Bacterial muramidases"/>
    <property type="match status" value="1"/>
</dbReference>
<evidence type="ECO:0000256" key="2">
    <source>
        <dbReference type="ARBA" id="ARBA00009387"/>
    </source>
</evidence>
<dbReference type="Gene3D" id="1.25.20.10">
    <property type="entry name" value="Bacterial muramidases"/>
    <property type="match status" value="1"/>
</dbReference>
<evidence type="ECO:0000256" key="1">
    <source>
        <dbReference type="ARBA" id="ARBA00007734"/>
    </source>
</evidence>
<gene>
    <name evidence="5" type="ORF">EJC49_17405</name>
</gene>
<dbReference type="CDD" id="cd13401">
    <property type="entry name" value="Slt70-like"/>
    <property type="match status" value="1"/>
</dbReference>
<dbReference type="GO" id="GO:0016020">
    <property type="term" value="C:membrane"/>
    <property type="evidence" value="ECO:0007669"/>
    <property type="project" value="InterPro"/>
</dbReference>
<comment type="similarity">
    <text evidence="2">Belongs to the virb1 family.</text>
</comment>
<dbReference type="OrthoDB" id="9815002at2"/>
<keyword evidence="6" id="KW-1185">Reference proteome</keyword>